<dbReference type="GO" id="GO:0006508">
    <property type="term" value="P:proteolysis"/>
    <property type="evidence" value="ECO:0007669"/>
    <property type="project" value="UniProtKB-KW"/>
</dbReference>
<dbReference type="Proteomes" id="UP000230405">
    <property type="component" value="Unassembled WGS sequence"/>
</dbReference>
<evidence type="ECO:0000256" key="2">
    <source>
        <dbReference type="ARBA" id="ARBA00022801"/>
    </source>
</evidence>
<dbReference type="PANTHER" id="PTHR30217">
    <property type="entry name" value="PEPTIDASE U32 FAMILY"/>
    <property type="match status" value="1"/>
</dbReference>
<accession>A0A2M7VGE5</accession>
<evidence type="ECO:0000313" key="4">
    <source>
        <dbReference type="EMBL" id="PIZ99764.1"/>
    </source>
</evidence>
<evidence type="ECO:0000256" key="1">
    <source>
        <dbReference type="ARBA" id="ARBA00022670"/>
    </source>
</evidence>
<dbReference type="InterPro" id="IPR051454">
    <property type="entry name" value="RNA/ubiquinone_mod_enzymes"/>
</dbReference>
<reference evidence="5" key="1">
    <citation type="submission" date="2017-09" db="EMBL/GenBank/DDBJ databases">
        <title>Depth-based differentiation of microbial function through sediment-hosted aquifers and enrichment of novel symbionts in the deep terrestrial subsurface.</title>
        <authorList>
            <person name="Probst A.J."/>
            <person name="Ladd B."/>
            <person name="Jarett J.K."/>
            <person name="Geller-Mcgrath D.E."/>
            <person name="Sieber C.M.K."/>
            <person name="Emerson J.B."/>
            <person name="Anantharaman K."/>
            <person name="Thomas B.C."/>
            <person name="Malmstrom R."/>
            <person name="Stieglmeier M."/>
            <person name="Klingl A."/>
            <person name="Woyke T."/>
            <person name="Ryan C.M."/>
            <person name="Banfield J.F."/>
        </authorList>
    </citation>
    <scope>NUCLEOTIDE SEQUENCE [LARGE SCALE GENOMIC DNA]</scope>
</reference>
<comment type="similarity">
    <text evidence="3">Belongs to the peptidase U32 family.</text>
</comment>
<dbReference type="PROSITE" id="PS01276">
    <property type="entry name" value="PEPTIDASE_U32"/>
    <property type="match status" value="1"/>
</dbReference>
<dbReference type="AlphaFoldDB" id="A0A2M7VGE5"/>
<dbReference type="GO" id="GO:0008233">
    <property type="term" value="F:peptidase activity"/>
    <property type="evidence" value="ECO:0007669"/>
    <property type="project" value="UniProtKB-KW"/>
</dbReference>
<proteinExistence type="inferred from homology"/>
<keyword evidence="2" id="KW-0378">Hydrolase</keyword>
<gene>
    <name evidence="4" type="ORF">COX77_00495</name>
</gene>
<name>A0A2M7VGE5_9BACT</name>
<evidence type="ECO:0000313" key="5">
    <source>
        <dbReference type="Proteomes" id="UP000230405"/>
    </source>
</evidence>
<protein>
    <submittedName>
        <fullName evidence="4">Collagenase-like protease</fullName>
    </submittedName>
</protein>
<sequence>MSKIEITAPVGSYESLQAAIQAGADSIYFGVKQLNMRAASTQNFDLTDLRKIAHQCHTHNLRAYLAVNSIIYQSDLKIIQKIIIAAKRANIDAIIATDQSVINLANQLKIPVHLSTQLNISNIETVKFYVRFADVMVLARELTLAQIKQINQQIKKEKIVGVSGQLIKTEMFIHGALCMAISGKCYLSLHQHNLSANRGACRQVCRQAYELYDPATREKIVMDNQYLLSPQDLCTIGYLDKIVDSGVSILKIEGRARSPEYVHTVVSCYREALTAIDNKTYSASKVKKWEKRLSSVFNRGLWSGYYLGRKNIEYSTAHGSVATTNKVHVGVVNRYFSRIGIAEIKIEASNLKINDQYLILGKTTGLINGTVQEMRLDDKKIKIAQQKQIISLPIAGLVRQGDKLYKIVQK</sequence>
<comment type="caution">
    <text evidence="4">The sequence shown here is derived from an EMBL/GenBank/DDBJ whole genome shotgun (WGS) entry which is preliminary data.</text>
</comment>
<dbReference type="EMBL" id="PFPO01000012">
    <property type="protein sequence ID" value="PIZ99764.1"/>
    <property type="molecule type" value="Genomic_DNA"/>
</dbReference>
<dbReference type="InterPro" id="IPR001539">
    <property type="entry name" value="Peptidase_U32"/>
</dbReference>
<evidence type="ECO:0000256" key="3">
    <source>
        <dbReference type="ARBA" id="ARBA00038374"/>
    </source>
</evidence>
<organism evidence="4 5">
    <name type="scientific">Candidatus Komeilibacteria bacterium CG_4_10_14_0_2_um_filter_37_10</name>
    <dbReference type="NCBI Taxonomy" id="1974470"/>
    <lineage>
        <taxon>Bacteria</taxon>
        <taxon>Candidatus Komeiliibacteriota</taxon>
    </lineage>
</organism>
<keyword evidence="1 4" id="KW-0645">Protease</keyword>
<dbReference type="PANTHER" id="PTHR30217:SF6">
    <property type="entry name" value="TRNA HYDROXYLATION PROTEIN P"/>
    <property type="match status" value="1"/>
</dbReference>
<dbReference type="Pfam" id="PF01136">
    <property type="entry name" value="Peptidase_U32"/>
    <property type="match status" value="1"/>
</dbReference>